<gene>
    <name evidence="2" type="ORF">A1O3_09013</name>
</gene>
<dbReference type="RefSeq" id="XP_007737299.1">
    <property type="nucleotide sequence ID" value="XM_007739109.1"/>
</dbReference>
<dbReference type="InterPro" id="IPR036291">
    <property type="entry name" value="NAD(P)-bd_dom_sf"/>
</dbReference>
<dbReference type="HOGENOM" id="CLU_071330_0_0_1"/>
<feature type="domain" description="NAD(P)-binding" evidence="1">
    <location>
        <begin position="7"/>
        <end position="188"/>
    </location>
</feature>
<dbReference type="AlphaFoldDB" id="W9Y622"/>
<dbReference type="Gene3D" id="3.40.50.720">
    <property type="entry name" value="NAD(P)-binding Rossmann-like Domain"/>
    <property type="match status" value="1"/>
</dbReference>
<dbReference type="Proteomes" id="UP000019478">
    <property type="component" value="Unassembled WGS sequence"/>
</dbReference>
<dbReference type="Pfam" id="PF13460">
    <property type="entry name" value="NAD_binding_10"/>
    <property type="match status" value="1"/>
</dbReference>
<dbReference type="OrthoDB" id="3535423at2759"/>
<sequence>MKLIVAGSTGFVGTEVIRLSLKRPDITTVIALSRTPISLPQQPEAGADVSKLRNVIVKDYGEFPDSVKKEFAGADACIWTVAITPARAKRIDFNEVKRVCQESTVTGLRTMHEAGVNRPFRFLYTSGIAAERDQTKTPTFMPEYSLMRGETENQLLAVAAESGGDLEVCVAKPGWITAATFTRKSIMAFVLRWTASVPSVTVSEISAAMIDQVAHGFDKEPLMNEDLVSIGRRALSAPPAGE</sequence>
<name>W9Y622_9EURO</name>
<proteinExistence type="predicted"/>
<dbReference type="PANTHER" id="PTHR14097">
    <property type="entry name" value="OXIDOREDUCTASE HTATIP2"/>
    <property type="match status" value="1"/>
</dbReference>
<accession>W9Y622</accession>
<dbReference type="SUPFAM" id="SSF51735">
    <property type="entry name" value="NAD(P)-binding Rossmann-fold domains"/>
    <property type="match status" value="1"/>
</dbReference>
<dbReference type="EMBL" id="AMGY01000009">
    <property type="protein sequence ID" value="EXJ77854.1"/>
    <property type="molecule type" value="Genomic_DNA"/>
</dbReference>
<reference evidence="2 3" key="1">
    <citation type="submission" date="2013-03" db="EMBL/GenBank/DDBJ databases">
        <title>The Genome Sequence of Capronia epimyces CBS 606.96.</title>
        <authorList>
            <consortium name="The Broad Institute Genomics Platform"/>
            <person name="Cuomo C."/>
            <person name="de Hoog S."/>
            <person name="Gorbushina A."/>
            <person name="Walker B."/>
            <person name="Young S.K."/>
            <person name="Zeng Q."/>
            <person name="Gargeya S."/>
            <person name="Fitzgerald M."/>
            <person name="Haas B."/>
            <person name="Abouelleil A."/>
            <person name="Allen A.W."/>
            <person name="Alvarado L."/>
            <person name="Arachchi H.M."/>
            <person name="Berlin A.M."/>
            <person name="Chapman S.B."/>
            <person name="Gainer-Dewar J."/>
            <person name="Goldberg J."/>
            <person name="Griggs A."/>
            <person name="Gujja S."/>
            <person name="Hansen M."/>
            <person name="Howarth C."/>
            <person name="Imamovic A."/>
            <person name="Ireland A."/>
            <person name="Larimer J."/>
            <person name="McCowan C."/>
            <person name="Murphy C."/>
            <person name="Pearson M."/>
            <person name="Poon T.W."/>
            <person name="Priest M."/>
            <person name="Roberts A."/>
            <person name="Saif S."/>
            <person name="Shea T."/>
            <person name="Sisk P."/>
            <person name="Sykes S."/>
            <person name="Wortman J."/>
            <person name="Nusbaum C."/>
            <person name="Birren B."/>
        </authorList>
    </citation>
    <scope>NUCLEOTIDE SEQUENCE [LARGE SCALE GENOMIC DNA]</scope>
    <source>
        <strain evidence="2 3">CBS 606.96</strain>
    </source>
</reference>
<dbReference type="eggNOG" id="ENOG502SRS2">
    <property type="taxonomic scope" value="Eukaryota"/>
</dbReference>
<protein>
    <recommendedName>
        <fullName evidence="1">NAD(P)-binding domain-containing protein</fullName>
    </recommendedName>
</protein>
<dbReference type="GeneID" id="19173099"/>
<evidence type="ECO:0000313" key="3">
    <source>
        <dbReference type="Proteomes" id="UP000019478"/>
    </source>
</evidence>
<evidence type="ECO:0000259" key="1">
    <source>
        <dbReference type="Pfam" id="PF13460"/>
    </source>
</evidence>
<dbReference type="PANTHER" id="PTHR14097:SF9">
    <property type="entry name" value="EPIMERASE, PUTATIVE (AFU_ORTHOLOGUE AFUA_8G07320)-RELATED"/>
    <property type="match status" value="1"/>
</dbReference>
<evidence type="ECO:0000313" key="2">
    <source>
        <dbReference type="EMBL" id="EXJ77854.1"/>
    </source>
</evidence>
<organism evidence="2 3">
    <name type="scientific">Capronia epimyces CBS 606.96</name>
    <dbReference type="NCBI Taxonomy" id="1182542"/>
    <lineage>
        <taxon>Eukaryota</taxon>
        <taxon>Fungi</taxon>
        <taxon>Dikarya</taxon>
        <taxon>Ascomycota</taxon>
        <taxon>Pezizomycotina</taxon>
        <taxon>Eurotiomycetes</taxon>
        <taxon>Chaetothyriomycetidae</taxon>
        <taxon>Chaetothyriales</taxon>
        <taxon>Herpotrichiellaceae</taxon>
        <taxon>Capronia</taxon>
    </lineage>
</organism>
<keyword evidence="3" id="KW-1185">Reference proteome</keyword>
<comment type="caution">
    <text evidence="2">The sequence shown here is derived from an EMBL/GenBank/DDBJ whole genome shotgun (WGS) entry which is preliminary data.</text>
</comment>
<dbReference type="InterPro" id="IPR016040">
    <property type="entry name" value="NAD(P)-bd_dom"/>
</dbReference>